<organism evidence="3 4">
    <name type="scientific">Candidatus Terrybacteria bacterium RIFCSPLOWO2_01_FULL_58_14</name>
    <dbReference type="NCBI Taxonomy" id="1802369"/>
    <lineage>
        <taxon>Bacteria</taxon>
        <taxon>Candidatus Terryibacteriota</taxon>
    </lineage>
</organism>
<evidence type="ECO:0008006" key="5">
    <source>
        <dbReference type="Google" id="ProtNLM"/>
    </source>
</evidence>
<dbReference type="Pfam" id="PF01916">
    <property type="entry name" value="DS"/>
    <property type="match status" value="1"/>
</dbReference>
<dbReference type="EMBL" id="MHSZ01000006">
    <property type="protein sequence ID" value="OHA53981.1"/>
    <property type="molecule type" value="Genomic_DNA"/>
</dbReference>
<evidence type="ECO:0000313" key="4">
    <source>
        <dbReference type="Proteomes" id="UP000177865"/>
    </source>
</evidence>
<dbReference type="SUPFAM" id="SSF52467">
    <property type="entry name" value="DHS-like NAD/FAD-binding domain"/>
    <property type="match status" value="1"/>
</dbReference>
<proteinExistence type="inferred from homology"/>
<sequence length="383" mass="42290">MPHHENRKRIKALHVTENATVEELVERLGASSYQARTLAEACRIFEEMLKRGSAVCLTLAGAMTPAGIGGYIADMIRRGFIDIVITTGANATHDTHFPLDTPITQGNPDSDDVELREEGIERVYDTYLDPSCLTALGEALYREFLPNWKMERETSSPAFYRELGKFLAAKAKPELRDTSFLIAASEFDVPVFTPAFGDSEIGMDCALFELDNPGKAPVVNPNLDVLELTALVFAAEKTGVIAVGGGSPKNFFTQTAPLLEEDIYMPDAMTGHEGHDYIIKITTDVPEYGGCSGATPSENISWKKLDPSILGTGEIVVHADATIALPVLFHYVTSRVKPREPKRLFTKIPEARRKLEEARAARRKRFGQKSYRIGVELDIEKNT</sequence>
<name>A0A1G2Q2B1_9BACT</name>
<dbReference type="AlphaFoldDB" id="A0A1G2Q2B1"/>
<evidence type="ECO:0000313" key="3">
    <source>
        <dbReference type="EMBL" id="OHA53981.1"/>
    </source>
</evidence>
<accession>A0A1G2Q2B1</accession>
<dbReference type="InterPro" id="IPR002773">
    <property type="entry name" value="Deoxyhypusine_synthase"/>
</dbReference>
<evidence type="ECO:0000256" key="2">
    <source>
        <dbReference type="ARBA" id="ARBA00022679"/>
    </source>
</evidence>
<dbReference type="Gene3D" id="3.40.910.10">
    <property type="entry name" value="Deoxyhypusine synthase"/>
    <property type="match status" value="1"/>
</dbReference>
<dbReference type="PANTHER" id="PTHR11703">
    <property type="entry name" value="DEOXYHYPUSINE SYNTHASE"/>
    <property type="match status" value="1"/>
</dbReference>
<comment type="caution">
    <text evidence="3">The sequence shown here is derived from an EMBL/GenBank/DDBJ whole genome shotgun (WGS) entry which is preliminary data.</text>
</comment>
<dbReference type="InterPro" id="IPR029035">
    <property type="entry name" value="DHS-like_NAD/FAD-binding_dom"/>
</dbReference>
<dbReference type="InterPro" id="IPR036982">
    <property type="entry name" value="Deoxyhypusine_synthase_sf"/>
</dbReference>
<dbReference type="GO" id="GO:0034038">
    <property type="term" value="F:deoxyhypusine synthase activity"/>
    <property type="evidence" value="ECO:0007669"/>
    <property type="project" value="TreeGrafter"/>
</dbReference>
<comment type="similarity">
    <text evidence="1">Belongs to the deoxyhypusine synthase family.</text>
</comment>
<reference evidence="3 4" key="1">
    <citation type="journal article" date="2016" name="Nat. Commun.">
        <title>Thousands of microbial genomes shed light on interconnected biogeochemical processes in an aquifer system.</title>
        <authorList>
            <person name="Anantharaman K."/>
            <person name="Brown C.T."/>
            <person name="Hug L.A."/>
            <person name="Sharon I."/>
            <person name="Castelle C.J."/>
            <person name="Probst A.J."/>
            <person name="Thomas B.C."/>
            <person name="Singh A."/>
            <person name="Wilkins M.J."/>
            <person name="Karaoz U."/>
            <person name="Brodie E.L."/>
            <person name="Williams K.H."/>
            <person name="Hubbard S.S."/>
            <person name="Banfield J.F."/>
        </authorList>
    </citation>
    <scope>NUCLEOTIDE SEQUENCE [LARGE SCALE GENOMIC DNA]</scope>
</reference>
<dbReference type="GO" id="GO:0005737">
    <property type="term" value="C:cytoplasm"/>
    <property type="evidence" value="ECO:0007669"/>
    <property type="project" value="TreeGrafter"/>
</dbReference>
<gene>
    <name evidence="3" type="ORF">A2991_03760</name>
</gene>
<dbReference type="PANTHER" id="PTHR11703:SF2">
    <property type="entry name" value="DEOXYHYPUSINE SYNTHASE-LIKE PROTEIN"/>
    <property type="match status" value="1"/>
</dbReference>
<keyword evidence="2" id="KW-0808">Transferase</keyword>
<evidence type="ECO:0000256" key="1">
    <source>
        <dbReference type="ARBA" id="ARBA00009892"/>
    </source>
</evidence>
<protein>
    <recommendedName>
        <fullName evidence="5">Deoxyhypusine synthase</fullName>
    </recommendedName>
</protein>
<dbReference type="Proteomes" id="UP000177865">
    <property type="component" value="Unassembled WGS sequence"/>
</dbReference>